<dbReference type="SMART" id="SM00062">
    <property type="entry name" value="PBPb"/>
    <property type="match status" value="1"/>
</dbReference>
<dbReference type="GO" id="GO:0030313">
    <property type="term" value="C:cell envelope"/>
    <property type="evidence" value="ECO:0007669"/>
    <property type="project" value="UniProtKB-SubCell"/>
</dbReference>
<evidence type="ECO:0000259" key="5">
    <source>
        <dbReference type="SMART" id="SM00062"/>
    </source>
</evidence>
<dbReference type="EMBL" id="JACCKB010000009">
    <property type="protein sequence ID" value="NYZ66006.1"/>
    <property type="molecule type" value="Genomic_DNA"/>
</dbReference>
<evidence type="ECO:0000256" key="4">
    <source>
        <dbReference type="RuleBase" id="RU003744"/>
    </source>
</evidence>
<proteinExistence type="inferred from homology"/>
<dbReference type="PANTHER" id="PTHR35936">
    <property type="entry name" value="MEMBRANE-BOUND LYTIC MUREIN TRANSGLYCOSYLASE F"/>
    <property type="match status" value="1"/>
</dbReference>
<comment type="caution">
    <text evidence="6">The sequence shown here is derived from an EMBL/GenBank/DDBJ whole genome shotgun (WGS) entry which is preliminary data.</text>
</comment>
<evidence type="ECO:0000256" key="1">
    <source>
        <dbReference type="ARBA" id="ARBA00004196"/>
    </source>
</evidence>
<dbReference type="Gene3D" id="3.40.190.10">
    <property type="entry name" value="Periplasmic binding protein-like II"/>
    <property type="match status" value="2"/>
</dbReference>
<keyword evidence="7" id="KW-1185">Reference proteome</keyword>
<organism evidence="6 7">
    <name type="scientific">Spartinivicinus marinus</name>
    <dbReference type="NCBI Taxonomy" id="2994442"/>
    <lineage>
        <taxon>Bacteria</taxon>
        <taxon>Pseudomonadati</taxon>
        <taxon>Pseudomonadota</taxon>
        <taxon>Gammaproteobacteria</taxon>
        <taxon>Oceanospirillales</taxon>
        <taxon>Zooshikellaceae</taxon>
        <taxon>Spartinivicinus</taxon>
    </lineage>
</organism>
<reference evidence="6 7" key="1">
    <citation type="submission" date="2020-07" db="EMBL/GenBank/DDBJ databases">
        <title>Endozoicomonas sp. nov., isolated from sediment.</title>
        <authorList>
            <person name="Gu T."/>
        </authorList>
    </citation>
    <scope>NUCLEOTIDE SEQUENCE [LARGE SCALE GENOMIC DNA]</scope>
    <source>
        <strain evidence="6 7">SM1973</strain>
    </source>
</reference>
<gene>
    <name evidence="6" type="ORF">H0A36_08265</name>
</gene>
<keyword evidence="3" id="KW-0732">Signal</keyword>
<evidence type="ECO:0000256" key="2">
    <source>
        <dbReference type="ARBA" id="ARBA00010333"/>
    </source>
</evidence>
<dbReference type="RefSeq" id="WP_180568034.1">
    <property type="nucleotide sequence ID" value="NZ_JACCKB010000009.1"/>
</dbReference>
<comment type="subcellular location">
    <subcellularLocation>
        <location evidence="1">Cell envelope</location>
    </subcellularLocation>
</comment>
<dbReference type="AlphaFoldDB" id="A0A853IEV1"/>
<dbReference type="PANTHER" id="PTHR35936:SF25">
    <property type="entry name" value="ABC TRANSPORTER SUBSTRATE-BINDING PROTEIN"/>
    <property type="match status" value="1"/>
</dbReference>
<accession>A0A853IEV1</accession>
<dbReference type="Pfam" id="PF00497">
    <property type="entry name" value="SBP_bac_3"/>
    <property type="match status" value="1"/>
</dbReference>
<dbReference type="PROSITE" id="PS01039">
    <property type="entry name" value="SBP_BACTERIAL_3"/>
    <property type="match status" value="1"/>
</dbReference>
<feature type="domain" description="Solute-binding protein family 3/N-terminal" evidence="5">
    <location>
        <begin position="15"/>
        <end position="239"/>
    </location>
</feature>
<dbReference type="SUPFAM" id="SSF53850">
    <property type="entry name" value="Periplasmic binding protein-like II"/>
    <property type="match status" value="1"/>
</dbReference>
<protein>
    <submittedName>
        <fullName evidence="6">Amino acid ABC transporter substrate-binding protein</fullName>
    </submittedName>
</protein>
<comment type="similarity">
    <text evidence="2 4">Belongs to the bacterial solute-binding protein 3 family.</text>
</comment>
<evidence type="ECO:0000313" key="7">
    <source>
        <dbReference type="Proteomes" id="UP000569732"/>
    </source>
</evidence>
<name>A0A853IEV1_9GAMM</name>
<dbReference type="InterPro" id="IPR018313">
    <property type="entry name" value="SBP_3_CS"/>
</dbReference>
<dbReference type="Proteomes" id="UP000569732">
    <property type="component" value="Unassembled WGS sequence"/>
</dbReference>
<dbReference type="InterPro" id="IPR001638">
    <property type="entry name" value="Solute-binding_3/MltF_N"/>
</dbReference>
<sequence>MFSATPVVLAKTIETLKCGTNEFAPFGFIENGELKGIEVELFHEIGKRLNIQTKLNLFPWSRMLALVKKGDLDCMIAAFRTEERLTYMDYTNVPFHVSSLVFFIHQDRPFQFNRLEDLKGLNIGLVTDFTTSPEFDEALNKQWFTVSPVNDFKQNFEKLAVKRVDMVLVNRHVGAYLLKKLNLPQITALSVPLTARPAYLTFSKRSEKSTLIPKFDMVLFELLTDGTYQNLFEKYTAIVDIASPDSEEGIKRLK</sequence>
<evidence type="ECO:0000256" key="3">
    <source>
        <dbReference type="ARBA" id="ARBA00022729"/>
    </source>
</evidence>
<evidence type="ECO:0000313" key="6">
    <source>
        <dbReference type="EMBL" id="NYZ66006.1"/>
    </source>
</evidence>